<dbReference type="Pfam" id="PF12705">
    <property type="entry name" value="PDDEXK_1"/>
    <property type="match status" value="1"/>
</dbReference>
<dbReference type="SUPFAM" id="SSF52980">
    <property type="entry name" value="Restriction endonuclease-like"/>
    <property type="match status" value="1"/>
</dbReference>
<name>A0ABW3I5K9_9FLAO</name>
<dbReference type="InterPro" id="IPR038726">
    <property type="entry name" value="PDDEXK_AddAB-type"/>
</dbReference>
<sequence length="902" mass="105716">MQTFIASCLSEIQKKDNNISNHVFILPSKRACLFLKQEISKQTKDFQFLPTILSIEDFIENLSLLKTTNNTEVLFYFYEIYAKTNEESFSQFSKWAQVLLHDFNEIDRYNIDANNFFNNLSNIKQLEHWNLKNDPTPLIESYLSFWNNSYNLYKELKKILLSKKIGYQGLIYREATKQLEHYLQNTNKHHYFIGFNALNSCEEIILKELLENNKATVYWDTDNCYLKETNSNINFFFNKYLKEWNYYQKNPFLIKSNYFKNDKTIDVFPIAKNIGQLKKTGEILSKLSINELKETAVVLSDESLLIPLLNSLPTNINSVNITMGLPLKDTPLSAFFESILQLHIKQNNGAYYYKNVQEVLFNNYSQILLKNDDIVSINDYINKNNVLYIDQNKLNDIDISSETKELFTFLSPQIDFTIDYLQKLVFSLKEKLDKQNNNLLDLEYLHRFHQLFNQLESYQKNFKALDSINSLHQVYKELLSSDTLDFKGEPISGLQIMGMLESRALDFKRIILVSVNEGILPSGKSNSSFIPFDLKVAFNLPTYQQKDAVYAYHFFRLLQRAEDIKIIYNTESDGLNTGERSRFLLQLESFLQDNHSYNIHSSTPKIINNKKKLKKITKNESVAKRLKEIAEKGFSPSSLTQYIRNPLDFYTQKVLGLYEDEMIEEFVAANTLGTIVHNTLENFYKPYENNILTKEMVYKMQQNIDSEINTQFQEQFKKGDTSKGKNFLIYHVAKRYVTNFLNLEIESLNNYKEIIIRKIEAEFKVPVQFTTNNNYPVFISGKVDRIDEIDGQLRIIDYKTGKVEPRELSIKNWNDLTQDYKKHSKAFQVLCYAYMINTEKQFSNPITAGIISFKNIKDGFMAFKENKSKLITQDTLKQFENQLEGLIKEINNINIPFTEKEV</sequence>
<evidence type="ECO:0000313" key="3">
    <source>
        <dbReference type="Proteomes" id="UP001596997"/>
    </source>
</evidence>
<dbReference type="SUPFAM" id="SSF52540">
    <property type="entry name" value="P-loop containing nucleoside triphosphate hydrolases"/>
    <property type="match status" value="1"/>
</dbReference>
<gene>
    <name evidence="2" type="ORF">ACFQ1O_14220</name>
</gene>
<comment type="caution">
    <text evidence="2">The sequence shown here is derived from an EMBL/GenBank/DDBJ whole genome shotgun (WGS) entry which is preliminary data.</text>
</comment>
<keyword evidence="3" id="KW-1185">Reference proteome</keyword>
<feature type="domain" description="PD-(D/E)XK endonuclease-like" evidence="1">
    <location>
        <begin position="634"/>
        <end position="899"/>
    </location>
</feature>
<dbReference type="Gene3D" id="3.90.320.10">
    <property type="match status" value="1"/>
</dbReference>
<evidence type="ECO:0000313" key="2">
    <source>
        <dbReference type="EMBL" id="MFD0965169.1"/>
    </source>
</evidence>
<protein>
    <submittedName>
        <fullName evidence="2">PD-(D/E)XK nuclease family protein</fullName>
    </submittedName>
</protein>
<dbReference type="Gene3D" id="3.40.50.300">
    <property type="entry name" value="P-loop containing nucleotide triphosphate hydrolases"/>
    <property type="match status" value="1"/>
</dbReference>
<proteinExistence type="predicted"/>
<organism evidence="2 3">
    <name type="scientific">Pseudofulvibacter geojedonensis</name>
    <dbReference type="NCBI Taxonomy" id="1123758"/>
    <lineage>
        <taxon>Bacteria</taxon>
        <taxon>Pseudomonadati</taxon>
        <taxon>Bacteroidota</taxon>
        <taxon>Flavobacteriia</taxon>
        <taxon>Flavobacteriales</taxon>
        <taxon>Flavobacteriaceae</taxon>
        <taxon>Pseudofulvibacter</taxon>
    </lineage>
</organism>
<accession>A0ABW3I5K9</accession>
<reference evidence="3" key="1">
    <citation type="journal article" date="2019" name="Int. J. Syst. Evol. Microbiol.">
        <title>The Global Catalogue of Microorganisms (GCM) 10K type strain sequencing project: providing services to taxonomists for standard genome sequencing and annotation.</title>
        <authorList>
            <consortium name="The Broad Institute Genomics Platform"/>
            <consortium name="The Broad Institute Genome Sequencing Center for Infectious Disease"/>
            <person name="Wu L."/>
            <person name="Ma J."/>
        </authorList>
    </citation>
    <scope>NUCLEOTIDE SEQUENCE [LARGE SCALE GENOMIC DNA]</scope>
    <source>
        <strain evidence="3">CCUG 62114</strain>
    </source>
</reference>
<dbReference type="InterPro" id="IPR027417">
    <property type="entry name" value="P-loop_NTPase"/>
</dbReference>
<dbReference type="RefSeq" id="WP_377717138.1">
    <property type="nucleotide sequence ID" value="NZ_JBHTJM010000011.1"/>
</dbReference>
<dbReference type="EMBL" id="JBHTJM010000011">
    <property type="protein sequence ID" value="MFD0965169.1"/>
    <property type="molecule type" value="Genomic_DNA"/>
</dbReference>
<evidence type="ECO:0000259" key="1">
    <source>
        <dbReference type="Pfam" id="PF12705"/>
    </source>
</evidence>
<dbReference type="Proteomes" id="UP001596997">
    <property type="component" value="Unassembled WGS sequence"/>
</dbReference>
<dbReference type="InterPro" id="IPR011335">
    <property type="entry name" value="Restrct_endonuc-II-like"/>
</dbReference>
<dbReference type="InterPro" id="IPR011604">
    <property type="entry name" value="PDDEXK-like_dom_sf"/>
</dbReference>